<evidence type="ECO:0000256" key="1">
    <source>
        <dbReference type="SAM" id="MobiDB-lite"/>
    </source>
</evidence>
<sequence>VVEAKAESNFPDGIKFSVTANSVDEIDDIRVFFSKVDQQGRSSYRSVDFESGDSVTGESVLPSGSGGDYYPPGTKIEYSFEVRDKAGAVVRTESKQFVYQDNRFEWFTVAEDLITVYYYGEYVADRAD</sequence>
<feature type="non-terminal residue" evidence="2">
    <location>
        <position position="1"/>
    </location>
</feature>
<dbReference type="AlphaFoldDB" id="A0A383C0H4"/>
<name>A0A383C0H4_9ZZZZ</name>
<accession>A0A383C0H4</accession>
<proteinExistence type="predicted"/>
<evidence type="ECO:0000313" key="2">
    <source>
        <dbReference type="EMBL" id="SVE25917.1"/>
    </source>
</evidence>
<feature type="region of interest" description="Disordered" evidence="1">
    <location>
        <begin position="44"/>
        <end position="68"/>
    </location>
</feature>
<feature type="non-terminal residue" evidence="2">
    <location>
        <position position="128"/>
    </location>
</feature>
<dbReference type="EMBL" id="UINC01204959">
    <property type="protein sequence ID" value="SVE25917.1"/>
    <property type="molecule type" value="Genomic_DNA"/>
</dbReference>
<reference evidence="2" key="1">
    <citation type="submission" date="2018-05" db="EMBL/GenBank/DDBJ databases">
        <authorList>
            <person name="Lanie J.A."/>
            <person name="Ng W.-L."/>
            <person name="Kazmierczak K.M."/>
            <person name="Andrzejewski T.M."/>
            <person name="Davidsen T.M."/>
            <person name="Wayne K.J."/>
            <person name="Tettelin H."/>
            <person name="Glass J.I."/>
            <person name="Rusch D."/>
            <person name="Podicherti R."/>
            <person name="Tsui H.-C.T."/>
            <person name="Winkler M.E."/>
        </authorList>
    </citation>
    <scope>NUCLEOTIDE SEQUENCE</scope>
</reference>
<organism evidence="2">
    <name type="scientific">marine metagenome</name>
    <dbReference type="NCBI Taxonomy" id="408172"/>
    <lineage>
        <taxon>unclassified sequences</taxon>
        <taxon>metagenomes</taxon>
        <taxon>ecological metagenomes</taxon>
    </lineage>
</organism>
<gene>
    <name evidence="2" type="ORF">METZ01_LOCUS478771</name>
</gene>
<protein>
    <submittedName>
        <fullName evidence="2">Uncharacterized protein</fullName>
    </submittedName>
</protein>